<evidence type="ECO:0000313" key="2">
    <source>
        <dbReference type="Proteomes" id="UP000240214"/>
    </source>
</evidence>
<proteinExistence type="predicted"/>
<name>A0A2H5BLW4_9CAUD</name>
<protein>
    <submittedName>
        <fullName evidence="1">Uncharacterized protein</fullName>
    </submittedName>
</protein>
<evidence type="ECO:0000313" key="1">
    <source>
        <dbReference type="EMBL" id="AUG87318.1"/>
    </source>
</evidence>
<organism evidence="1 2">
    <name type="scientific">Streptomyces phage Rowa</name>
    <dbReference type="NCBI Taxonomy" id="2059883"/>
    <lineage>
        <taxon>Viruses</taxon>
        <taxon>Duplodnaviria</taxon>
        <taxon>Heunggongvirae</taxon>
        <taxon>Uroviricota</taxon>
        <taxon>Caudoviricetes</taxon>
        <taxon>Rowavirus</taxon>
        <taxon>Rowavirus rowa</taxon>
    </lineage>
</organism>
<gene>
    <name evidence="1" type="ORF">SEA_ROWA_54</name>
</gene>
<keyword evidence="2" id="KW-1185">Reference proteome</keyword>
<dbReference type="EMBL" id="MG593803">
    <property type="protein sequence ID" value="AUG87318.1"/>
    <property type="molecule type" value="Genomic_DNA"/>
</dbReference>
<accession>A0A2H5BLW4</accession>
<sequence>MNTKPKTKAAKNIKRGDWVNFGRLAWQAGEPWTEDGTTYIPFGYSVEEFKPDARLTMHYDD</sequence>
<dbReference type="Proteomes" id="UP000240214">
    <property type="component" value="Segment"/>
</dbReference>
<reference evidence="2" key="1">
    <citation type="submission" date="2017-11" db="EMBL/GenBank/DDBJ databases">
        <authorList>
            <person name="Han C.G."/>
        </authorList>
    </citation>
    <scope>NUCLEOTIDE SEQUENCE [LARGE SCALE GENOMIC DNA]</scope>
</reference>